<dbReference type="EC" id="5.6.2.4" evidence="10"/>
<dbReference type="OrthoDB" id="9810135at2"/>
<evidence type="ECO:0000256" key="1">
    <source>
        <dbReference type="ARBA" id="ARBA00009922"/>
    </source>
</evidence>
<name>R1CNM1_9FIRM</name>
<feature type="domain" description="UvrD-like helicase C-terminal" evidence="15">
    <location>
        <begin position="634"/>
        <end position="910"/>
    </location>
</feature>
<evidence type="ECO:0000313" key="17">
    <source>
        <dbReference type="Proteomes" id="UP000013378"/>
    </source>
</evidence>
<dbReference type="NCBIfam" id="TIGR01445">
    <property type="entry name" value="intein_Nterm"/>
    <property type="match status" value="1"/>
</dbReference>
<dbReference type="PANTHER" id="PTHR11070">
    <property type="entry name" value="UVRD / RECB / PCRA DNA HELICASE FAMILY MEMBER"/>
    <property type="match status" value="1"/>
</dbReference>
<dbReference type="InterPro" id="IPR030934">
    <property type="entry name" value="Intein_C"/>
</dbReference>
<dbReference type="InterPro" id="IPR003586">
    <property type="entry name" value="Hint_dom_C"/>
</dbReference>
<sequence length="1079" mass="123607">MSYLEGLNGPQKEAVMTTEGPLLVLAGAGSGKTRVLTRRIAYLIDEKNVLPENILAITFTNKAADEMKERIGLLIENRVEDIWVGTFHSVCVRILRRDIDKIGYNRNFVIFDTSDQKTLIKDCIKEMNLSEKLYDPKAMLGFISSQKDILKDPDTYIKENEGDFRERQKGEIYKLYQKKLKGNNALDFDDLIVKTIELFIKNPDVLEFYQRKFRYILVDEYQDTNRAQYQLVRLVSKKHMNICVVGDDDQCIPQDSKIYTPDGLKSIEELDAESKVLSAGGHGKVMVGTVNKKLKKEYKGPAVKVKTKTGKQIVATPNHIVFGKMNPQPGVHYVYLMYRRDKGYRIGQTQGVRLNQEHGDKMWILRVCTSKEEATYYEQLLSTKYGIPTTVFHAQGRNMSLNQEYIDRIFNEIDTEKAALKLMNDLLIFEEYPHHRCNGVTRGNTKRRIINLNFFGGKETGQTSGWHSHRIAFNTTGDNLKEAVENQGFPVSAGQKDTWRVETERKDYDEANLYGKKLAQLDGVIDIIKRAKLTKDNSYYYMPISHLRPSMSIAILDKNEIIEDIVEEVTFEEYDGYVYDLSIPHFRQFICEGVVVHNSIYGWRGADIRNILDFEKDYPQAKVIKLEQNYRSTKTILEAANTVIANNWGRKNKRLWTSNNEGDPINIYKADNEHDEANFIISKIREISRKEDVDYSNFAILYRTNAQSRVLEESLIKANIPYRIVGGLKFYDRKEIKDIIAYLRLIQNPLDDISLKRIINVPKRGIGKKTIEKLEQYSLQKGESIYSVILDAEEVPGLSQRAITKLKSFASMVGKFIAMKEIIGVKELIEKVIDETGYLNKLREEDSIESRTRIENIQEFLSVALDFEQTSEEKTLEEFLANISLLSDIDKTDESQTNCITLMTLHSAKGLEFPVVFLAGMEEGIFPISRALTSEDDLEEERRLCYVGITRAKEKLYLTYTNFRTIYGRTSYNSVSRFIDEIPDNLINDCNEISKSVNANKGFGNSNKYFMGYKPETISKPSSNGKKEVQVGAKVKHKLWGVGTVVQVKKQGSSTEISVAFDGEGVKKLMLEYAPIEIL</sequence>
<dbReference type="Gene3D" id="3.40.50.300">
    <property type="entry name" value="P-loop containing nucleotide triphosphate hydrolases"/>
    <property type="match status" value="2"/>
</dbReference>
<dbReference type="CDD" id="cd18807">
    <property type="entry name" value="SF1_C_UvrD"/>
    <property type="match status" value="1"/>
</dbReference>
<keyword evidence="4 13" id="KW-0378">Hydrolase</keyword>
<evidence type="ECO:0000259" key="15">
    <source>
        <dbReference type="PROSITE" id="PS51217"/>
    </source>
</evidence>
<dbReference type="GO" id="GO:0016887">
    <property type="term" value="F:ATP hydrolysis activity"/>
    <property type="evidence" value="ECO:0007669"/>
    <property type="project" value="RHEA"/>
</dbReference>
<feature type="domain" description="UvrD-like helicase ATP-binding" evidence="14">
    <location>
        <begin position="5"/>
        <end position="633"/>
    </location>
</feature>
<evidence type="ECO:0000256" key="5">
    <source>
        <dbReference type="ARBA" id="ARBA00022806"/>
    </source>
</evidence>
<dbReference type="GO" id="GO:0000725">
    <property type="term" value="P:recombinational repair"/>
    <property type="evidence" value="ECO:0007669"/>
    <property type="project" value="TreeGrafter"/>
</dbReference>
<dbReference type="GO" id="GO:0033202">
    <property type="term" value="C:DNA helicase complex"/>
    <property type="evidence" value="ECO:0007669"/>
    <property type="project" value="TreeGrafter"/>
</dbReference>
<gene>
    <name evidence="16" type="ORF">L21TH_1652</name>
</gene>
<keyword evidence="7" id="KW-0238">DNA-binding</keyword>
<dbReference type="PROSITE" id="PS51217">
    <property type="entry name" value="UVRD_HELICASE_CTER"/>
    <property type="match status" value="1"/>
</dbReference>
<proteinExistence type="inferred from homology"/>
<dbReference type="GO" id="GO:0016539">
    <property type="term" value="P:intein-mediated protein splicing"/>
    <property type="evidence" value="ECO:0007669"/>
    <property type="project" value="InterPro"/>
</dbReference>
<dbReference type="SMART" id="SM00305">
    <property type="entry name" value="HintC"/>
    <property type="match status" value="1"/>
</dbReference>
<dbReference type="Pfam" id="PF21196">
    <property type="entry name" value="PcrA_UvrD_tudor"/>
    <property type="match status" value="1"/>
</dbReference>
<evidence type="ECO:0000256" key="3">
    <source>
        <dbReference type="ARBA" id="ARBA00022741"/>
    </source>
</evidence>
<keyword evidence="17" id="KW-1185">Reference proteome</keyword>
<evidence type="ECO:0000256" key="12">
    <source>
        <dbReference type="ARBA" id="ARBA00048988"/>
    </source>
</evidence>
<keyword evidence="3 13" id="KW-0547">Nucleotide-binding</keyword>
<evidence type="ECO:0000256" key="6">
    <source>
        <dbReference type="ARBA" id="ARBA00022840"/>
    </source>
</evidence>
<evidence type="ECO:0000256" key="8">
    <source>
        <dbReference type="ARBA" id="ARBA00023235"/>
    </source>
</evidence>
<dbReference type="InterPro" id="IPR000212">
    <property type="entry name" value="DNA_helicase_UvrD/REP"/>
</dbReference>
<dbReference type="RefSeq" id="WP_006313944.1">
    <property type="nucleotide sequence ID" value="NZ_ARZA01000188.1"/>
</dbReference>
<dbReference type="Pfam" id="PF13361">
    <property type="entry name" value="UvrD_C"/>
    <property type="match status" value="1"/>
</dbReference>
<evidence type="ECO:0000256" key="11">
    <source>
        <dbReference type="ARBA" id="ARBA00034900"/>
    </source>
</evidence>
<dbReference type="SUPFAM" id="SSF51294">
    <property type="entry name" value="Hedgehog/intein (Hint) domain"/>
    <property type="match status" value="1"/>
</dbReference>
<evidence type="ECO:0000313" key="16">
    <source>
        <dbReference type="EMBL" id="EOD00301.1"/>
    </source>
</evidence>
<dbReference type="InterPro" id="IPR027417">
    <property type="entry name" value="P-loop_NTPase"/>
</dbReference>
<keyword evidence="6 13" id="KW-0067">ATP-binding</keyword>
<dbReference type="InterPro" id="IPR006141">
    <property type="entry name" value="Intein_N"/>
</dbReference>
<evidence type="ECO:0000256" key="13">
    <source>
        <dbReference type="PROSITE-ProRule" id="PRU00560"/>
    </source>
</evidence>
<dbReference type="InterPro" id="IPR003587">
    <property type="entry name" value="Hint_dom_N"/>
</dbReference>
<dbReference type="GO" id="GO:0005829">
    <property type="term" value="C:cytosol"/>
    <property type="evidence" value="ECO:0007669"/>
    <property type="project" value="TreeGrafter"/>
</dbReference>
<dbReference type="STRING" id="1304284.L21TH_1652"/>
<keyword evidence="5 13" id="KW-0347">Helicase</keyword>
<dbReference type="CDD" id="cd00081">
    <property type="entry name" value="Hint"/>
    <property type="match status" value="2"/>
</dbReference>
<evidence type="ECO:0000256" key="4">
    <source>
        <dbReference type="ARBA" id="ARBA00022801"/>
    </source>
</evidence>
<dbReference type="GO" id="GO:0009314">
    <property type="term" value="P:response to radiation"/>
    <property type="evidence" value="ECO:0007669"/>
    <property type="project" value="UniProtKB-ARBA"/>
</dbReference>
<keyword evidence="8" id="KW-0413">Isomerase</keyword>
<dbReference type="SMART" id="SM00306">
    <property type="entry name" value="HintN"/>
    <property type="match status" value="1"/>
</dbReference>
<dbReference type="eggNOG" id="COG0210">
    <property type="taxonomic scope" value="Bacteria"/>
</dbReference>
<reference evidence="16 17" key="1">
    <citation type="journal article" date="2015" name="Geomicrobiol. J.">
        <title>Caldisalinibacter kiritimatiensis gen. nov., sp. nov., a moderately thermohalophilic thiosulfate-reducing bacterium from a hypersaline microbial mat.</title>
        <authorList>
            <person name="Ben Hania W."/>
            <person name="Joseph M."/>
            <person name="Fiebig A."/>
            <person name="Bunk B."/>
            <person name="Klenk H.-P."/>
            <person name="Fardeau M.-L."/>
            <person name="Spring S."/>
        </authorList>
    </citation>
    <scope>NUCLEOTIDE SEQUENCE [LARGE SCALE GENOMIC DNA]</scope>
    <source>
        <strain evidence="16 17">L21-TH-D2</strain>
    </source>
</reference>
<dbReference type="Gene3D" id="1.10.10.160">
    <property type="match status" value="1"/>
</dbReference>
<evidence type="ECO:0000256" key="9">
    <source>
        <dbReference type="ARBA" id="ARBA00034617"/>
    </source>
</evidence>
<dbReference type="PROSITE" id="PS51198">
    <property type="entry name" value="UVRD_HELICASE_ATP_BIND"/>
    <property type="match status" value="1"/>
</dbReference>
<dbReference type="GO" id="GO:0005524">
    <property type="term" value="F:ATP binding"/>
    <property type="evidence" value="ECO:0007669"/>
    <property type="project" value="UniProtKB-UniRule"/>
</dbReference>
<dbReference type="SUPFAM" id="SSF52540">
    <property type="entry name" value="P-loop containing nucleoside triphosphate hydrolases"/>
    <property type="match status" value="3"/>
</dbReference>
<dbReference type="Gene3D" id="2.170.16.10">
    <property type="entry name" value="Hedgehog/Intein (Hint) domain"/>
    <property type="match status" value="2"/>
</dbReference>
<dbReference type="GO" id="GO:0043138">
    <property type="term" value="F:3'-5' DNA helicase activity"/>
    <property type="evidence" value="ECO:0007669"/>
    <property type="project" value="UniProtKB-EC"/>
</dbReference>
<accession>R1CNM1</accession>
<dbReference type="CDD" id="cd17932">
    <property type="entry name" value="DEXQc_UvrD"/>
    <property type="match status" value="1"/>
</dbReference>
<dbReference type="EMBL" id="ARZA01000188">
    <property type="protein sequence ID" value="EOD00301.1"/>
    <property type="molecule type" value="Genomic_DNA"/>
</dbReference>
<comment type="similarity">
    <text evidence="1">Belongs to the helicase family. UvrD subfamily.</text>
</comment>
<evidence type="ECO:0000259" key="14">
    <source>
        <dbReference type="PROSITE" id="PS51198"/>
    </source>
</evidence>
<dbReference type="Gene3D" id="1.10.486.10">
    <property type="entry name" value="PCRA, domain 4"/>
    <property type="match status" value="1"/>
</dbReference>
<organism evidence="16 17">
    <name type="scientific">Caldisalinibacter kiritimatiensis</name>
    <dbReference type="NCBI Taxonomy" id="1304284"/>
    <lineage>
        <taxon>Bacteria</taxon>
        <taxon>Bacillati</taxon>
        <taxon>Bacillota</taxon>
        <taxon>Tissierellia</taxon>
        <taxon>Tissierellales</taxon>
        <taxon>Thermohalobacteraceae</taxon>
        <taxon>Caldisalinibacter</taxon>
    </lineage>
</organism>
<dbReference type="FunFam" id="1.10.10.160:FF:000001">
    <property type="entry name" value="ATP-dependent DNA helicase"/>
    <property type="match status" value="1"/>
</dbReference>
<evidence type="ECO:0000256" key="2">
    <source>
        <dbReference type="ARBA" id="ARBA00014807"/>
    </source>
</evidence>
<dbReference type="InterPro" id="IPR036844">
    <property type="entry name" value="Hint_dom_sf"/>
</dbReference>
<dbReference type="InterPro" id="IPR013986">
    <property type="entry name" value="DExx_box_DNA_helicase_dom_sf"/>
</dbReference>
<dbReference type="PATRIC" id="fig|1304284.3.peg.1621"/>
<evidence type="ECO:0000256" key="7">
    <source>
        <dbReference type="ARBA" id="ARBA00023125"/>
    </source>
</evidence>
<dbReference type="FunFam" id="1.10.486.10:FF:000003">
    <property type="entry name" value="ATP-dependent DNA helicase"/>
    <property type="match status" value="1"/>
</dbReference>
<protein>
    <recommendedName>
        <fullName evidence="2">ATP-dependent DNA helicase PcrA</fullName>
        <ecNumber evidence="10">5.6.2.4</ecNumber>
    </recommendedName>
    <alternativeName>
        <fullName evidence="11">DNA 3'-5' helicase PcrA</fullName>
    </alternativeName>
</protein>
<comment type="caution">
    <text evidence="16">The sequence shown here is derived from an EMBL/GenBank/DDBJ whole genome shotgun (WGS) entry which is preliminary data.</text>
</comment>
<feature type="binding site" evidence="13">
    <location>
        <begin position="26"/>
        <end position="33"/>
    </location>
    <ligand>
        <name>ATP</name>
        <dbReference type="ChEBI" id="CHEBI:30616"/>
    </ligand>
</feature>
<dbReference type="GO" id="GO:0003677">
    <property type="term" value="F:DNA binding"/>
    <property type="evidence" value="ECO:0007669"/>
    <property type="project" value="UniProtKB-KW"/>
</dbReference>
<dbReference type="Proteomes" id="UP000013378">
    <property type="component" value="Unassembled WGS sequence"/>
</dbReference>
<dbReference type="InterPro" id="IPR014017">
    <property type="entry name" value="DNA_helicase_UvrD-like_C"/>
</dbReference>
<dbReference type="Pfam" id="PF00580">
    <property type="entry name" value="UvrD-helicase"/>
    <property type="match status" value="1"/>
</dbReference>
<comment type="catalytic activity">
    <reaction evidence="9">
        <text>Couples ATP hydrolysis with the unwinding of duplex DNA by translocating in the 3'-5' direction.</text>
        <dbReference type="EC" id="5.6.2.4"/>
    </reaction>
</comment>
<evidence type="ECO:0000256" key="10">
    <source>
        <dbReference type="ARBA" id="ARBA00034808"/>
    </source>
</evidence>
<dbReference type="PROSITE" id="PS50818">
    <property type="entry name" value="INTEIN_C_TER"/>
    <property type="match status" value="1"/>
</dbReference>
<dbReference type="PANTHER" id="PTHR11070:SF2">
    <property type="entry name" value="ATP-DEPENDENT DNA HELICASE SRS2"/>
    <property type="match status" value="1"/>
</dbReference>
<dbReference type="AlphaFoldDB" id="R1CNM1"/>
<dbReference type="InterPro" id="IPR014016">
    <property type="entry name" value="UvrD-like_ATP-bd"/>
</dbReference>
<comment type="catalytic activity">
    <reaction evidence="12">
        <text>ATP + H2O = ADP + phosphate + H(+)</text>
        <dbReference type="Rhea" id="RHEA:13065"/>
        <dbReference type="ChEBI" id="CHEBI:15377"/>
        <dbReference type="ChEBI" id="CHEBI:15378"/>
        <dbReference type="ChEBI" id="CHEBI:30616"/>
        <dbReference type="ChEBI" id="CHEBI:43474"/>
        <dbReference type="ChEBI" id="CHEBI:456216"/>
        <dbReference type="EC" id="5.6.2.4"/>
    </reaction>
</comment>
<dbReference type="PROSITE" id="PS50817">
    <property type="entry name" value="INTEIN_N_TER"/>
    <property type="match status" value="1"/>
</dbReference>